<organism evidence="1 2">
    <name type="scientific">Araneus ventricosus</name>
    <name type="common">Orbweaver spider</name>
    <name type="synonym">Epeira ventricosa</name>
    <dbReference type="NCBI Taxonomy" id="182803"/>
    <lineage>
        <taxon>Eukaryota</taxon>
        <taxon>Metazoa</taxon>
        <taxon>Ecdysozoa</taxon>
        <taxon>Arthropoda</taxon>
        <taxon>Chelicerata</taxon>
        <taxon>Arachnida</taxon>
        <taxon>Araneae</taxon>
        <taxon>Araneomorphae</taxon>
        <taxon>Entelegynae</taxon>
        <taxon>Araneoidea</taxon>
        <taxon>Araneidae</taxon>
        <taxon>Araneus</taxon>
    </lineage>
</organism>
<gene>
    <name evidence="1" type="ORF">AVEN_65898_1</name>
</gene>
<sequence length="108" mass="12120">MGMRTCCISKQNLASRWDIVMVEVELTLAEYGSSEGSVHETLLTRAIIRGHNARLFVAEAQPRQVIHMPRLGGVIHSFMVTTRSPLAMFLMNLMEANFRGIGSRFNVI</sequence>
<dbReference type="AlphaFoldDB" id="A0A4Y2IYW2"/>
<evidence type="ECO:0000313" key="2">
    <source>
        <dbReference type="Proteomes" id="UP000499080"/>
    </source>
</evidence>
<comment type="caution">
    <text evidence="1">The sequence shown here is derived from an EMBL/GenBank/DDBJ whole genome shotgun (WGS) entry which is preliminary data.</text>
</comment>
<dbReference type="Proteomes" id="UP000499080">
    <property type="component" value="Unassembled WGS sequence"/>
</dbReference>
<proteinExistence type="predicted"/>
<keyword evidence="2" id="KW-1185">Reference proteome</keyword>
<name>A0A4Y2IYW2_ARAVE</name>
<accession>A0A4Y2IYW2</accession>
<dbReference type="EMBL" id="BGPR01003050">
    <property type="protein sequence ID" value="GBM83017.1"/>
    <property type="molecule type" value="Genomic_DNA"/>
</dbReference>
<protein>
    <submittedName>
        <fullName evidence="1">Uncharacterized protein</fullName>
    </submittedName>
</protein>
<evidence type="ECO:0000313" key="1">
    <source>
        <dbReference type="EMBL" id="GBM83017.1"/>
    </source>
</evidence>
<reference evidence="1 2" key="1">
    <citation type="journal article" date="2019" name="Sci. Rep.">
        <title>Orb-weaving spider Araneus ventricosus genome elucidates the spidroin gene catalogue.</title>
        <authorList>
            <person name="Kono N."/>
            <person name="Nakamura H."/>
            <person name="Ohtoshi R."/>
            <person name="Moran D.A.P."/>
            <person name="Shinohara A."/>
            <person name="Yoshida Y."/>
            <person name="Fujiwara M."/>
            <person name="Mori M."/>
            <person name="Tomita M."/>
            <person name="Arakawa K."/>
        </authorList>
    </citation>
    <scope>NUCLEOTIDE SEQUENCE [LARGE SCALE GENOMIC DNA]</scope>
</reference>